<dbReference type="GO" id="GO:0006508">
    <property type="term" value="P:proteolysis"/>
    <property type="evidence" value="ECO:0007669"/>
    <property type="project" value="InterPro"/>
</dbReference>
<dbReference type="SUPFAM" id="SSF52540">
    <property type="entry name" value="P-loop containing nucleoside triphosphate hydrolases"/>
    <property type="match status" value="1"/>
</dbReference>
<dbReference type="Proteomes" id="UP000245627">
    <property type="component" value="Unassembled WGS sequence"/>
</dbReference>
<name>A0A2T8HGG4_9SPHI</name>
<dbReference type="PANTHER" id="PTHR48104:SF30">
    <property type="entry name" value="METACASPASE-1"/>
    <property type="match status" value="1"/>
</dbReference>
<dbReference type="InterPro" id="IPR011600">
    <property type="entry name" value="Pept_C14_caspase"/>
</dbReference>
<dbReference type="InterPro" id="IPR029030">
    <property type="entry name" value="Caspase-like_dom_sf"/>
</dbReference>
<reference evidence="3 4" key="1">
    <citation type="submission" date="2018-04" db="EMBL/GenBank/DDBJ databases">
        <title>Sphingobacterium cortibacter sp. nov.</title>
        <authorList>
            <person name="Li Y."/>
        </authorList>
    </citation>
    <scope>NUCLEOTIDE SEQUENCE [LARGE SCALE GENOMIC DNA]</scope>
    <source>
        <strain evidence="3 4">2c-3</strain>
    </source>
</reference>
<dbReference type="InterPro" id="IPR056884">
    <property type="entry name" value="NPHP3-like_N"/>
</dbReference>
<dbReference type="InterPro" id="IPR007111">
    <property type="entry name" value="NACHT_NTPase"/>
</dbReference>
<dbReference type="GO" id="GO:0005737">
    <property type="term" value="C:cytoplasm"/>
    <property type="evidence" value="ECO:0007669"/>
    <property type="project" value="TreeGrafter"/>
</dbReference>
<dbReference type="Pfam" id="PF00656">
    <property type="entry name" value="Peptidase_C14"/>
    <property type="match status" value="1"/>
</dbReference>
<accession>A0A2T8HGG4</accession>
<gene>
    <name evidence="3" type="ORF">DC487_13400</name>
</gene>
<evidence type="ECO:0000259" key="2">
    <source>
        <dbReference type="PROSITE" id="PS50837"/>
    </source>
</evidence>
<dbReference type="Gene3D" id="3.40.50.1460">
    <property type="match status" value="1"/>
</dbReference>
<dbReference type="PROSITE" id="PS50837">
    <property type="entry name" value="NACHT"/>
    <property type="match status" value="1"/>
</dbReference>
<organism evidence="3 4">
    <name type="scientific">Sphingobacterium corticibacter</name>
    <dbReference type="NCBI Taxonomy" id="2171749"/>
    <lineage>
        <taxon>Bacteria</taxon>
        <taxon>Pseudomonadati</taxon>
        <taxon>Bacteroidota</taxon>
        <taxon>Sphingobacteriia</taxon>
        <taxon>Sphingobacteriales</taxon>
        <taxon>Sphingobacteriaceae</taxon>
        <taxon>Sphingobacterium</taxon>
    </lineage>
</organism>
<dbReference type="RefSeq" id="WP_116776474.1">
    <property type="nucleotide sequence ID" value="NZ_QDKG01000005.1"/>
</dbReference>
<protein>
    <recommendedName>
        <fullName evidence="2">NACHT domain-containing protein</fullName>
    </recommendedName>
</protein>
<evidence type="ECO:0000313" key="3">
    <source>
        <dbReference type="EMBL" id="PVH24526.1"/>
    </source>
</evidence>
<sequence>MANHLFLIGINKYLKNDHLLSCVKDCEDLKDVLIEKYNFEESKTYSVYDERATSLNILTALKKYASKLDEEDNLIIYYSGHGELDDEEDMGYWVPYEATNFTHFISNRDIVGCIERIKCKHIFLISDSCFSNSLLTQGKFKKSAVYFEKSSRWALTSAFNEAKDADNETNTLFCEYILEYLNSTEREFRVSELIEYVKSKYYTNQFQTPQGGPIAVAGHRGGEFVFYPIEGIDKRTFKGYNDFLKVLRFYKQNASFTHMDSIEDRSNRVGYVLYNEIDLTRKTTYYLYLYDGTNQTKTFELLRSKHSKIFADKNLIIFITPDRTQRNRDIRKKNIQDKFKPVNTFYLDDFIKDYCNPKFGNEEDSKYLSISNFVLPPFKYEFNASGINEIFKYWFISVEEPIFVIKGSGGIGKTTLAQYLADDLTKSNPGLQVLFIDSVQIKDSLLKSKKADTLNIFNFYEAQFDTDGNTQNMLSEELFRINLDAGNILLIIDGLDEVISKIPNFNITEFLNSIKEFSSELCNGKVIITCRSFFWNKSELVDTNFKTIELEPFDKTLALEFFNMSFDGDSKKSEKAIKIADDFRYPTDSDQETYIYHPYVLDIVRTLIQSDAEHLDLIDTALDSIYLNSKVKSDYIIFRVCTREQIRVDQIEVDKQIKFFIDFSVNNRGILKIDDLHNELEKSLGQRINNTQVEAFKSHPFLKAVGKTLLFRYDFLVDQFKAIYVSKFITYNNIEIKITKKFIEIITDSCWYGSAFNHDLANRLEKWTDDELLLVNEILSQIDSMALEILAKRKAIANIFNLCLNINHRYFNNSIEKNTELLISLFGGVKRHIRNLSIINVNPEKPPRFDFSNLTIENSYIDNFGNFSKCTFNEKTLFVDCTILNTEFHSATLSLSKDSFINCSFDSLFDSSFALRESTKEDSAKTLRTFLQSFFKLFYSGGRLGRQWEHKVISPRFNGINKINIEYNKFISILKKQEILMVTKELNKNKFELCEGSKESVMKFVKDGTVDSILLKLINEINTKK</sequence>
<dbReference type="EMBL" id="QDKG01000005">
    <property type="protein sequence ID" value="PVH24526.1"/>
    <property type="molecule type" value="Genomic_DNA"/>
</dbReference>
<dbReference type="PANTHER" id="PTHR48104">
    <property type="entry name" value="METACASPASE-4"/>
    <property type="match status" value="1"/>
</dbReference>
<dbReference type="Gene3D" id="3.40.50.300">
    <property type="entry name" value="P-loop containing nucleotide triphosphate hydrolases"/>
    <property type="match status" value="1"/>
</dbReference>
<feature type="domain" description="NACHT" evidence="2">
    <location>
        <begin position="401"/>
        <end position="498"/>
    </location>
</feature>
<evidence type="ECO:0000256" key="1">
    <source>
        <dbReference type="ARBA" id="ARBA00022737"/>
    </source>
</evidence>
<dbReference type="GO" id="GO:0004197">
    <property type="term" value="F:cysteine-type endopeptidase activity"/>
    <property type="evidence" value="ECO:0007669"/>
    <property type="project" value="InterPro"/>
</dbReference>
<dbReference type="Pfam" id="PF24883">
    <property type="entry name" value="NPHP3_N"/>
    <property type="match status" value="1"/>
</dbReference>
<keyword evidence="4" id="KW-1185">Reference proteome</keyword>
<evidence type="ECO:0000313" key="4">
    <source>
        <dbReference type="Proteomes" id="UP000245627"/>
    </source>
</evidence>
<proteinExistence type="predicted"/>
<dbReference type="SUPFAM" id="SSF52129">
    <property type="entry name" value="Caspase-like"/>
    <property type="match status" value="1"/>
</dbReference>
<dbReference type="InterPro" id="IPR027417">
    <property type="entry name" value="P-loop_NTPase"/>
</dbReference>
<comment type="caution">
    <text evidence="3">The sequence shown here is derived from an EMBL/GenBank/DDBJ whole genome shotgun (WGS) entry which is preliminary data.</text>
</comment>
<keyword evidence="1" id="KW-0677">Repeat</keyword>
<dbReference type="OrthoDB" id="8450256at2"/>
<dbReference type="InterPro" id="IPR050452">
    <property type="entry name" value="Metacaspase"/>
</dbReference>
<dbReference type="AlphaFoldDB" id="A0A2T8HGG4"/>